<feature type="compositionally biased region" description="Low complexity" evidence="1">
    <location>
        <begin position="1"/>
        <end position="23"/>
    </location>
</feature>
<dbReference type="SUPFAM" id="SSF49879">
    <property type="entry name" value="SMAD/FHA domain"/>
    <property type="match status" value="1"/>
</dbReference>
<dbReference type="KEGG" id="ahel:Q31a_01340"/>
<dbReference type="EMBL" id="CP036298">
    <property type="protein sequence ID" value="QDV21855.1"/>
    <property type="molecule type" value="Genomic_DNA"/>
</dbReference>
<organism evidence="2 3">
    <name type="scientific">Aureliella helgolandensis</name>
    <dbReference type="NCBI Taxonomy" id="2527968"/>
    <lineage>
        <taxon>Bacteria</taxon>
        <taxon>Pseudomonadati</taxon>
        <taxon>Planctomycetota</taxon>
        <taxon>Planctomycetia</taxon>
        <taxon>Pirellulales</taxon>
        <taxon>Pirellulaceae</taxon>
        <taxon>Aureliella</taxon>
    </lineage>
</organism>
<dbReference type="CDD" id="cd00060">
    <property type="entry name" value="FHA"/>
    <property type="match status" value="1"/>
</dbReference>
<feature type="region of interest" description="Disordered" evidence="1">
    <location>
        <begin position="1"/>
        <end position="28"/>
    </location>
</feature>
<keyword evidence="3" id="KW-1185">Reference proteome</keyword>
<dbReference type="AlphaFoldDB" id="A0A518FZS4"/>
<evidence type="ECO:0000256" key="1">
    <source>
        <dbReference type="SAM" id="MobiDB-lite"/>
    </source>
</evidence>
<reference evidence="2 3" key="1">
    <citation type="submission" date="2019-02" db="EMBL/GenBank/DDBJ databases">
        <title>Deep-cultivation of Planctomycetes and their phenomic and genomic characterization uncovers novel biology.</title>
        <authorList>
            <person name="Wiegand S."/>
            <person name="Jogler M."/>
            <person name="Boedeker C."/>
            <person name="Pinto D."/>
            <person name="Vollmers J."/>
            <person name="Rivas-Marin E."/>
            <person name="Kohn T."/>
            <person name="Peeters S.H."/>
            <person name="Heuer A."/>
            <person name="Rast P."/>
            <person name="Oberbeckmann S."/>
            <person name="Bunk B."/>
            <person name="Jeske O."/>
            <person name="Meyerdierks A."/>
            <person name="Storesund J.E."/>
            <person name="Kallscheuer N."/>
            <person name="Luecker S."/>
            <person name="Lage O.M."/>
            <person name="Pohl T."/>
            <person name="Merkel B.J."/>
            <person name="Hornburger P."/>
            <person name="Mueller R.-W."/>
            <person name="Bruemmer F."/>
            <person name="Labrenz M."/>
            <person name="Spormann A.M."/>
            <person name="Op den Camp H."/>
            <person name="Overmann J."/>
            <person name="Amann R."/>
            <person name="Jetten M.S.M."/>
            <person name="Mascher T."/>
            <person name="Medema M.H."/>
            <person name="Devos D.P."/>
            <person name="Kaster A.-K."/>
            <person name="Ovreas L."/>
            <person name="Rohde M."/>
            <person name="Galperin M.Y."/>
            <person name="Jogler C."/>
        </authorList>
    </citation>
    <scope>NUCLEOTIDE SEQUENCE [LARGE SCALE GENOMIC DNA]</scope>
    <source>
        <strain evidence="2 3">Q31a</strain>
    </source>
</reference>
<protein>
    <recommendedName>
        <fullName evidence="4">FHA domain-containing protein</fullName>
    </recommendedName>
</protein>
<proteinExistence type="predicted"/>
<sequence>MLEPNSTSAPTPLPPSSQSSDSPAGELLASSSAGKQRRILWIDGVGGYLLVSSNDIVIGQALSGSPVSVPIVGDLSRQAAAIIRSGSDYLLQPLQSTRLDGAAVERPQLLHSGHTLQLGERVKLKFTVANRLSATARLDLVSHHRFKPSVDGVLLMADSCLLGATNHCHIVCPNWSQEVQLYRHQENWFFRLPMGVTINGQPSAGKVPLVSGMRVQGEDFSLSIE</sequence>
<dbReference type="InterPro" id="IPR008984">
    <property type="entry name" value="SMAD_FHA_dom_sf"/>
</dbReference>
<name>A0A518FZS4_9BACT</name>
<gene>
    <name evidence="2" type="ORF">Q31a_01340</name>
</gene>
<evidence type="ECO:0008006" key="4">
    <source>
        <dbReference type="Google" id="ProtNLM"/>
    </source>
</evidence>
<dbReference type="Proteomes" id="UP000318017">
    <property type="component" value="Chromosome"/>
</dbReference>
<accession>A0A518FZS4</accession>
<evidence type="ECO:0000313" key="2">
    <source>
        <dbReference type="EMBL" id="QDV21855.1"/>
    </source>
</evidence>
<evidence type="ECO:0000313" key="3">
    <source>
        <dbReference type="Proteomes" id="UP000318017"/>
    </source>
</evidence>